<comment type="caution">
    <text evidence="3">The sequence shown here is derived from an EMBL/GenBank/DDBJ whole genome shotgun (WGS) entry which is preliminary data.</text>
</comment>
<evidence type="ECO:0000313" key="4">
    <source>
        <dbReference type="Proteomes" id="UP000825935"/>
    </source>
</evidence>
<proteinExistence type="predicted"/>
<evidence type="ECO:0000256" key="1">
    <source>
        <dbReference type="ARBA" id="ARBA00022898"/>
    </source>
</evidence>
<dbReference type="PANTHER" id="PTHR43586">
    <property type="entry name" value="CYSTEINE DESULFURASE"/>
    <property type="match status" value="1"/>
</dbReference>
<sequence>MFVNEEERVTYLNRNERKMEVVSWCGLPLLRTKRNYGSSTKKMHVGCWRASIHHSSALHPLPQLAVEAQIEHSTIKDAVGCFRPSADHSSALHPHPQVALEPRIDNSPVNYAPDAEANEDTLSSLLHHSDDSVFPIQKFSEKQKLAWLQSQMIGDHREFKTPFGMRRLLYADHTASGRCLHFIERFLQEHVLPLYGNTHTEDSYVGSFMGKMTLSAHRYLKNVLGASENDVLIMCGSGCTAAIKRLQEVMGVAVPSPIRQELLDNIARSPSAERERWIVFVGPYEHHSNLLSWRQSLVEVKEISSTGKGGYIDMERLEEELRLARASGRKNILGAFSACSNVTGLYTDTRAIARLLHRHGALAFFDFAAGAPHIEIDMRSDKEDGYDAIAVSPHKLIGGPGAPGILLMKKSLYKLGKQPPSTCGGGTVAYVNGFDEEDTLYYDSIEEREQGGTPPILGKIRCALAFWIKESMGASWIRQREDMYMKQAMNTLCSYTNIKILGDNKPNRAPIISFLIFSTETDTEGVTLLDKPLDGSFVVKLLNDLFGIQGRGGCACAGPYGHLLLGVDAGLSLAIRDCIVKGYNGVKPGWTRLSLCYTMSDEEVKYILSAIGFLARFGQRFLSLYDLDWRTGSWRFSHEKFNCLVSRKQNGDHCNEFMRVAFPLSNGKYSERERFRHYLHAAKQLCHFLPSSPVQRWPPADIDPSVVFFRL</sequence>
<dbReference type="InterPro" id="IPR015422">
    <property type="entry name" value="PyrdxlP-dep_Trfase_small"/>
</dbReference>
<keyword evidence="4" id="KW-1185">Reference proteome</keyword>
<dbReference type="OMA" id="IAGNWNF"/>
<reference evidence="3" key="1">
    <citation type="submission" date="2021-08" db="EMBL/GenBank/DDBJ databases">
        <title>WGS assembly of Ceratopteris richardii.</title>
        <authorList>
            <person name="Marchant D.B."/>
            <person name="Chen G."/>
            <person name="Jenkins J."/>
            <person name="Shu S."/>
            <person name="Leebens-Mack J."/>
            <person name="Grimwood J."/>
            <person name="Schmutz J."/>
            <person name="Soltis P."/>
            <person name="Soltis D."/>
            <person name="Chen Z.-H."/>
        </authorList>
    </citation>
    <scope>NUCLEOTIDE SEQUENCE</scope>
    <source>
        <strain evidence="3">Whitten #5841</strain>
        <tissue evidence="3">Leaf</tissue>
    </source>
</reference>
<dbReference type="InterPro" id="IPR015424">
    <property type="entry name" value="PyrdxlP-dep_Trfase"/>
</dbReference>
<dbReference type="InterPro" id="IPR015421">
    <property type="entry name" value="PyrdxlP-dep_Trfase_major"/>
</dbReference>
<feature type="domain" description="Aminotransferase class V" evidence="2">
    <location>
        <begin position="279"/>
        <end position="606"/>
    </location>
</feature>
<dbReference type="EMBL" id="CM035444">
    <property type="protein sequence ID" value="KAH7276639.1"/>
    <property type="molecule type" value="Genomic_DNA"/>
</dbReference>
<dbReference type="Proteomes" id="UP000825935">
    <property type="component" value="Chromosome 39"/>
</dbReference>
<organism evidence="3 4">
    <name type="scientific">Ceratopteris richardii</name>
    <name type="common">Triangle waterfern</name>
    <dbReference type="NCBI Taxonomy" id="49495"/>
    <lineage>
        <taxon>Eukaryota</taxon>
        <taxon>Viridiplantae</taxon>
        <taxon>Streptophyta</taxon>
        <taxon>Embryophyta</taxon>
        <taxon>Tracheophyta</taxon>
        <taxon>Polypodiopsida</taxon>
        <taxon>Polypodiidae</taxon>
        <taxon>Polypodiales</taxon>
        <taxon>Pteridineae</taxon>
        <taxon>Pteridaceae</taxon>
        <taxon>Parkerioideae</taxon>
        <taxon>Ceratopteris</taxon>
    </lineage>
</organism>
<dbReference type="OrthoDB" id="420046at2759"/>
<keyword evidence="1" id="KW-0663">Pyridoxal phosphate</keyword>
<accession>A0A8T2PZ03</accession>
<dbReference type="SUPFAM" id="SSF53383">
    <property type="entry name" value="PLP-dependent transferases"/>
    <property type="match status" value="1"/>
</dbReference>
<protein>
    <recommendedName>
        <fullName evidence="2">Aminotransferase class V domain-containing protein</fullName>
    </recommendedName>
</protein>
<dbReference type="Gene3D" id="3.40.640.10">
    <property type="entry name" value="Type I PLP-dependent aspartate aminotransferase-like (Major domain)"/>
    <property type="match status" value="1"/>
</dbReference>
<dbReference type="PANTHER" id="PTHR43586:SF8">
    <property type="entry name" value="CYSTEINE DESULFURASE 1, CHLOROPLASTIC"/>
    <property type="match status" value="1"/>
</dbReference>
<evidence type="ECO:0000313" key="3">
    <source>
        <dbReference type="EMBL" id="KAH7276639.1"/>
    </source>
</evidence>
<dbReference type="Pfam" id="PF00266">
    <property type="entry name" value="Aminotran_5"/>
    <property type="match status" value="1"/>
</dbReference>
<evidence type="ECO:0000259" key="2">
    <source>
        <dbReference type="Pfam" id="PF00266"/>
    </source>
</evidence>
<gene>
    <name evidence="3" type="ORF">KP509_39G015800</name>
</gene>
<dbReference type="Gene3D" id="3.90.1150.10">
    <property type="entry name" value="Aspartate Aminotransferase, domain 1"/>
    <property type="match status" value="1"/>
</dbReference>
<name>A0A8T2PZ03_CERRI</name>
<dbReference type="InterPro" id="IPR000192">
    <property type="entry name" value="Aminotrans_V_dom"/>
</dbReference>
<dbReference type="AlphaFoldDB" id="A0A8T2PZ03"/>